<reference evidence="2 3" key="1">
    <citation type="submission" date="2024-06" db="EMBL/GenBank/DDBJ databases">
        <title>Genomic Encyclopedia of Type Strains, Phase IV (KMG-IV): sequencing the most valuable type-strain genomes for metagenomic binning, comparative biology and taxonomic classification.</title>
        <authorList>
            <person name="Goeker M."/>
        </authorList>
    </citation>
    <scope>NUCLEOTIDE SEQUENCE [LARGE SCALE GENOMIC DNA]</scope>
    <source>
        <strain evidence="2 3">DSM 23649</strain>
    </source>
</reference>
<protein>
    <submittedName>
        <fullName evidence="2">Uncharacterized protein</fullName>
    </submittedName>
</protein>
<accession>A0ABV2HGV6</accession>
<feature type="transmembrane region" description="Helical" evidence="1">
    <location>
        <begin position="57"/>
        <end position="78"/>
    </location>
</feature>
<evidence type="ECO:0000313" key="3">
    <source>
        <dbReference type="Proteomes" id="UP001549086"/>
    </source>
</evidence>
<dbReference type="EMBL" id="JBEPLI010000007">
    <property type="protein sequence ID" value="MET3589796.1"/>
    <property type="molecule type" value="Genomic_DNA"/>
</dbReference>
<organism evidence="2 3">
    <name type="scientific">Bartonella silvatica</name>
    <dbReference type="NCBI Taxonomy" id="357760"/>
    <lineage>
        <taxon>Bacteria</taxon>
        <taxon>Pseudomonadati</taxon>
        <taxon>Pseudomonadota</taxon>
        <taxon>Alphaproteobacteria</taxon>
        <taxon>Hyphomicrobiales</taxon>
        <taxon>Bartonellaceae</taxon>
        <taxon>Bartonella</taxon>
    </lineage>
</organism>
<keyword evidence="1" id="KW-0472">Membrane</keyword>
<gene>
    <name evidence="2" type="ORF">ABID23_000883</name>
</gene>
<proteinExistence type="predicted"/>
<keyword evidence="3" id="KW-1185">Reference proteome</keyword>
<keyword evidence="1" id="KW-1133">Transmembrane helix</keyword>
<comment type="caution">
    <text evidence="2">The sequence shown here is derived from an EMBL/GenBank/DDBJ whole genome shotgun (WGS) entry which is preliminary data.</text>
</comment>
<dbReference type="Proteomes" id="UP001549086">
    <property type="component" value="Unassembled WGS sequence"/>
</dbReference>
<evidence type="ECO:0000256" key="1">
    <source>
        <dbReference type="SAM" id="Phobius"/>
    </source>
</evidence>
<keyword evidence="1" id="KW-0812">Transmembrane</keyword>
<evidence type="ECO:0000313" key="2">
    <source>
        <dbReference type="EMBL" id="MET3589796.1"/>
    </source>
</evidence>
<name>A0ABV2HGV6_9HYPH</name>
<sequence length="95" mass="10902">MLNRNSAPIFFATGLSEGQGDKFLQLPVRVSKHKTQYGMITVTLIFYKKLRSFLHSYLANIAFYGIIFLGLLFFYCLLSTSHSFESNIKAIEHFV</sequence>